<dbReference type="SUPFAM" id="SSF46785">
    <property type="entry name" value="Winged helix' DNA-binding domain"/>
    <property type="match status" value="1"/>
</dbReference>
<dbReference type="InterPro" id="IPR036390">
    <property type="entry name" value="WH_DNA-bd_sf"/>
</dbReference>
<evidence type="ECO:0000313" key="4">
    <source>
        <dbReference type="Proteomes" id="UP000198968"/>
    </source>
</evidence>
<gene>
    <name evidence="3" type="ORF">SAMN05428971_3932</name>
</gene>
<dbReference type="GO" id="GO:0016301">
    <property type="term" value="F:kinase activity"/>
    <property type="evidence" value="ECO:0007669"/>
    <property type="project" value="UniProtKB-KW"/>
</dbReference>
<reference evidence="4" key="1">
    <citation type="submission" date="2016-10" db="EMBL/GenBank/DDBJ databases">
        <authorList>
            <person name="Varghese N."/>
            <person name="Submissions S."/>
        </authorList>
    </citation>
    <scope>NUCLEOTIDE SEQUENCE [LARGE SCALE GENOMIC DNA]</scope>
    <source>
        <strain evidence="4">OV426</strain>
    </source>
</reference>
<keyword evidence="4" id="KW-1185">Reference proteome</keyword>
<dbReference type="Gene3D" id="1.10.10.10">
    <property type="entry name" value="Winged helix-like DNA-binding domain superfamily/Winged helix DNA-binding domain"/>
    <property type="match status" value="1"/>
</dbReference>
<dbReference type="OrthoDB" id="8595273at2"/>
<dbReference type="AlphaFoldDB" id="A0A1I5GYQ4"/>
<dbReference type="PROSITE" id="PS01125">
    <property type="entry name" value="ROK"/>
    <property type="match status" value="1"/>
</dbReference>
<proteinExistence type="inferred from homology"/>
<evidence type="ECO:0000256" key="1">
    <source>
        <dbReference type="ARBA" id="ARBA00006479"/>
    </source>
</evidence>
<dbReference type="InterPro" id="IPR049874">
    <property type="entry name" value="ROK_cs"/>
</dbReference>
<keyword evidence="2" id="KW-0119">Carbohydrate metabolism</keyword>
<comment type="similarity">
    <text evidence="1">Belongs to the ROK (NagC/XylR) family.</text>
</comment>
<dbReference type="RefSeq" id="WP_090966612.1">
    <property type="nucleotide sequence ID" value="NZ_FOVG01000005.1"/>
</dbReference>
<dbReference type="PANTHER" id="PTHR18964">
    <property type="entry name" value="ROK (REPRESSOR, ORF, KINASE) FAMILY"/>
    <property type="match status" value="1"/>
</dbReference>
<keyword evidence="3" id="KW-0808">Transferase</keyword>
<dbReference type="EMBL" id="FOVG01000005">
    <property type="protein sequence ID" value="SFO41188.1"/>
    <property type="molecule type" value="Genomic_DNA"/>
</dbReference>
<dbReference type="Gene3D" id="3.30.420.40">
    <property type="match status" value="2"/>
</dbReference>
<protein>
    <submittedName>
        <fullName evidence="3">Sugar kinase of the NBD/HSP70 family, may contain an N-terminal HTH domain</fullName>
    </submittedName>
</protein>
<dbReference type="PANTHER" id="PTHR18964:SF173">
    <property type="entry name" value="GLUCOKINASE"/>
    <property type="match status" value="1"/>
</dbReference>
<sequence>MKTNGKGPALLRLNNQKRVMTQLRKLRVTSRQDLAEALTLSKNTVSLIIDDLLEQGLIDELGPVSVAAAGRPKIGITLRPEKLKSAGIMVERNVIHWRVCDYFSQVLAEATLRTDTSNPTRLLAELAMLCRELTEQYPDLLGIGLGFPGIVDPRRGWMHISLPLEWQDVDLLSALRKHVRLPIRIMNNVKAAALLAVEQRGLSVESGHFYLRISEGIGGALVQHGEVFTGHSWTAGEAGHLIVQPDGPRCSCGRRGCLEALVSQPAVKQQLAQRQPGLSWQNRDSAPRVVDEVMAQAGGYLGAALSQIMLLLNPATIIIDCPWSASEAFCKAVRETAHGNALTFSAAHTQLHFPENRIDPANGLALAVLEQSEQRII</sequence>
<organism evidence="3 4">
    <name type="scientific">Candidatus Pantoea varia</name>
    <dbReference type="NCBI Taxonomy" id="1881036"/>
    <lineage>
        <taxon>Bacteria</taxon>
        <taxon>Pseudomonadati</taxon>
        <taxon>Pseudomonadota</taxon>
        <taxon>Gammaproteobacteria</taxon>
        <taxon>Enterobacterales</taxon>
        <taxon>Erwiniaceae</taxon>
        <taxon>Pantoea</taxon>
    </lineage>
</organism>
<dbReference type="InterPro" id="IPR036388">
    <property type="entry name" value="WH-like_DNA-bd_sf"/>
</dbReference>
<name>A0A1I5GYQ4_9GAMM</name>
<dbReference type="Proteomes" id="UP000198968">
    <property type="component" value="Unassembled WGS sequence"/>
</dbReference>
<dbReference type="InterPro" id="IPR000600">
    <property type="entry name" value="ROK"/>
</dbReference>
<dbReference type="InterPro" id="IPR043129">
    <property type="entry name" value="ATPase_NBD"/>
</dbReference>
<evidence type="ECO:0000256" key="2">
    <source>
        <dbReference type="ARBA" id="ARBA00023277"/>
    </source>
</evidence>
<accession>A0A1I5GYQ4</accession>
<dbReference type="SUPFAM" id="SSF53067">
    <property type="entry name" value="Actin-like ATPase domain"/>
    <property type="match status" value="1"/>
</dbReference>
<dbReference type="Pfam" id="PF00480">
    <property type="entry name" value="ROK"/>
    <property type="match status" value="1"/>
</dbReference>
<keyword evidence="3" id="KW-0418">Kinase</keyword>
<evidence type="ECO:0000313" key="3">
    <source>
        <dbReference type="EMBL" id="SFO41188.1"/>
    </source>
</evidence>